<dbReference type="Gene3D" id="1.25.40.10">
    <property type="entry name" value="Tetratricopeptide repeat domain"/>
    <property type="match status" value="1"/>
</dbReference>
<evidence type="ECO:0008006" key="4">
    <source>
        <dbReference type="Google" id="ProtNLM"/>
    </source>
</evidence>
<comment type="caution">
    <text evidence="2">The sequence shown here is derived from an EMBL/GenBank/DDBJ whole genome shotgun (WGS) entry which is preliminary data.</text>
</comment>
<name>A0A7W3LWR2_ACTNM</name>
<accession>A0A7W3LWR2</accession>
<feature type="compositionally biased region" description="Basic and acidic residues" evidence="1">
    <location>
        <begin position="138"/>
        <end position="159"/>
    </location>
</feature>
<dbReference type="SUPFAM" id="SSF48452">
    <property type="entry name" value="TPR-like"/>
    <property type="match status" value="1"/>
</dbReference>
<evidence type="ECO:0000256" key="1">
    <source>
        <dbReference type="SAM" id="MobiDB-lite"/>
    </source>
</evidence>
<feature type="region of interest" description="Disordered" evidence="1">
    <location>
        <begin position="1"/>
        <end position="24"/>
    </location>
</feature>
<proteinExistence type="predicted"/>
<dbReference type="EMBL" id="JACJIA010000013">
    <property type="protein sequence ID" value="MBA8955741.1"/>
    <property type="molecule type" value="Genomic_DNA"/>
</dbReference>
<sequence length="159" mass="16550">MTDPADGPADGPVGGPVGGDATVRCPLPRCGADNPPDAEDCAGCGTPVRGHVRVTAHAARLFNEGLAAAREGRDAMARDRFAAVVAWFPADVEARNALALAALRLGDRREARRQWEAVRERRPGDALAGRGLSLLDGSPDRDAGDRGPAERDPAGRDPG</sequence>
<feature type="region of interest" description="Disordered" evidence="1">
    <location>
        <begin position="116"/>
        <end position="159"/>
    </location>
</feature>
<gene>
    <name evidence="2" type="ORF">HNR61_007423</name>
</gene>
<organism evidence="2 3">
    <name type="scientific">Actinomadura namibiensis</name>
    <dbReference type="NCBI Taxonomy" id="182080"/>
    <lineage>
        <taxon>Bacteria</taxon>
        <taxon>Bacillati</taxon>
        <taxon>Actinomycetota</taxon>
        <taxon>Actinomycetes</taxon>
        <taxon>Streptosporangiales</taxon>
        <taxon>Thermomonosporaceae</taxon>
        <taxon>Actinomadura</taxon>
    </lineage>
</organism>
<dbReference type="AlphaFoldDB" id="A0A7W3LWR2"/>
<reference evidence="2 3" key="1">
    <citation type="submission" date="2020-08" db="EMBL/GenBank/DDBJ databases">
        <title>Genomic Encyclopedia of Type Strains, Phase IV (KMG-IV): sequencing the most valuable type-strain genomes for metagenomic binning, comparative biology and taxonomic classification.</title>
        <authorList>
            <person name="Goeker M."/>
        </authorList>
    </citation>
    <scope>NUCLEOTIDE SEQUENCE [LARGE SCALE GENOMIC DNA]</scope>
    <source>
        <strain evidence="2 3">DSM 44197</strain>
    </source>
</reference>
<dbReference type="Proteomes" id="UP000572680">
    <property type="component" value="Unassembled WGS sequence"/>
</dbReference>
<keyword evidence="3" id="KW-1185">Reference proteome</keyword>
<dbReference type="InterPro" id="IPR011990">
    <property type="entry name" value="TPR-like_helical_dom_sf"/>
</dbReference>
<evidence type="ECO:0000313" key="2">
    <source>
        <dbReference type="EMBL" id="MBA8955741.1"/>
    </source>
</evidence>
<evidence type="ECO:0000313" key="3">
    <source>
        <dbReference type="Proteomes" id="UP000572680"/>
    </source>
</evidence>
<feature type="compositionally biased region" description="Low complexity" evidence="1">
    <location>
        <begin position="1"/>
        <end position="11"/>
    </location>
</feature>
<dbReference type="RefSeq" id="WP_182847721.1">
    <property type="nucleotide sequence ID" value="NZ_JACJIA010000013.1"/>
</dbReference>
<protein>
    <recommendedName>
        <fullName evidence="4">Tetratricopeptide repeat protein</fullName>
    </recommendedName>
</protein>